<sequence length="279" mass="31104">MLHDIPSLPPALGVAKLLEELKGSVDKLHVAVLMRELSRIVRRSAELEGDATLVVDVTLQHALSKYPYASEVAVPVCEIFRHYALIPTMRIFFIETAVDAPYISVLIRLASGNMAFPHKADARLVTEVVAFLANLSSGSTHCDIGTWTTLDFGARDLARRALKRCFSTRGNLPLDRVRNIGISAHVDSGKTTLTERVLFYTGRIEDIHEIQGSDGVGCKMDHMELEREKGITITSAATYCQWTTKDKDDYHINIIDTPGHVDFTFEVERSGPFEYLMVQ</sequence>
<feature type="domain" description="Tr-type G" evidence="3">
    <location>
        <begin position="175"/>
        <end position="279"/>
    </location>
</feature>
<keyword evidence="5" id="KW-1185">Reference proteome</keyword>
<gene>
    <name evidence="4" type="primary">GFM1_2</name>
    <name evidence="4" type="ORF">FOZ63_009190</name>
</gene>
<keyword evidence="1 4" id="KW-0251">Elongation factor</keyword>
<dbReference type="InterPro" id="IPR000795">
    <property type="entry name" value="T_Tr_GTP-bd_dom"/>
</dbReference>
<dbReference type="PANTHER" id="PTHR43636">
    <property type="entry name" value="ELONGATION FACTOR G, MITOCHONDRIAL"/>
    <property type="match status" value="1"/>
</dbReference>
<dbReference type="InterPro" id="IPR027417">
    <property type="entry name" value="P-loop_NTPase"/>
</dbReference>
<evidence type="ECO:0000313" key="4">
    <source>
        <dbReference type="EMBL" id="KAF4720312.1"/>
    </source>
</evidence>
<evidence type="ECO:0000313" key="5">
    <source>
        <dbReference type="Proteomes" id="UP000553632"/>
    </source>
</evidence>
<evidence type="ECO:0000256" key="2">
    <source>
        <dbReference type="ARBA" id="ARBA00022917"/>
    </source>
</evidence>
<organism evidence="4 5">
    <name type="scientific">Perkinsus olseni</name>
    <name type="common">Perkinsus atlanticus</name>
    <dbReference type="NCBI Taxonomy" id="32597"/>
    <lineage>
        <taxon>Eukaryota</taxon>
        <taxon>Sar</taxon>
        <taxon>Alveolata</taxon>
        <taxon>Perkinsozoa</taxon>
        <taxon>Perkinsea</taxon>
        <taxon>Perkinsida</taxon>
        <taxon>Perkinsidae</taxon>
        <taxon>Perkinsus</taxon>
    </lineage>
</organism>
<dbReference type="SUPFAM" id="SSF52540">
    <property type="entry name" value="P-loop containing nucleoside triphosphate hydrolases"/>
    <property type="match status" value="1"/>
</dbReference>
<name>A0A7J6RJD3_PEROL</name>
<reference evidence="4 5" key="1">
    <citation type="submission" date="2020-04" db="EMBL/GenBank/DDBJ databases">
        <title>Perkinsus olseni comparative genomics.</title>
        <authorList>
            <person name="Bogema D.R."/>
        </authorList>
    </citation>
    <scope>NUCLEOTIDE SEQUENCE [LARGE SCALE GENOMIC DNA]</scope>
    <source>
        <strain evidence="4 5">ATCC PRA-207</strain>
    </source>
</reference>
<dbReference type="NCBIfam" id="TIGR00231">
    <property type="entry name" value="small_GTP"/>
    <property type="match status" value="1"/>
</dbReference>
<dbReference type="GO" id="GO:0005525">
    <property type="term" value="F:GTP binding"/>
    <property type="evidence" value="ECO:0007669"/>
    <property type="project" value="InterPro"/>
</dbReference>
<protein>
    <submittedName>
        <fullName evidence="4">Elongation factor EF-G</fullName>
    </submittedName>
</protein>
<dbReference type="Pfam" id="PF00009">
    <property type="entry name" value="GTP_EFTU"/>
    <property type="match status" value="1"/>
</dbReference>
<dbReference type="Proteomes" id="UP000553632">
    <property type="component" value="Unassembled WGS sequence"/>
</dbReference>
<dbReference type="Gene3D" id="3.40.50.300">
    <property type="entry name" value="P-loop containing nucleotide triphosphate hydrolases"/>
    <property type="match status" value="2"/>
</dbReference>
<dbReference type="GO" id="GO:0003924">
    <property type="term" value="F:GTPase activity"/>
    <property type="evidence" value="ECO:0007669"/>
    <property type="project" value="InterPro"/>
</dbReference>
<accession>A0A7J6RJD3</accession>
<evidence type="ECO:0000259" key="3">
    <source>
        <dbReference type="PROSITE" id="PS51722"/>
    </source>
</evidence>
<comment type="caution">
    <text evidence="4">The sequence shown here is derived from an EMBL/GenBank/DDBJ whole genome shotgun (WGS) entry which is preliminary data.</text>
</comment>
<dbReference type="PRINTS" id="PR00315">
    <property type="entry name" value="ELONGATNFCT"/>
</dbReference>
<dbReference type="PANTHER" id="PTHR43636:SF2">
    <property type="entry name" value="ELONGATION FACTOR G, MITOCHONDRIAL"/>
    <property type="match status" value="1"/>
</dbReference>
<dbReference type="GO" id="GO:0003746">
    <property type="term" value="F:translation elongation factor activity"/>
    <property type="evidence" value="ECO:0007669"/>
    <property type="project" value="UniProtKB-KW"/>
</dbReference>
<dbReference type="PROSITE" id="PS51722">
    <property type="entry name" value="G_TR_2"/>
    <property type="match status" value="1"/>
</dbReference>
<evidence type="ECO:0000256" key="1">
    <source>
        <dbReference type="ARBA" id="ARBA00022768"/>
    </source>
</evidence>
<dbReference type="EMBL" id="JABANO010025392">
    <property type="protein sequence ID" value="KAF4720312.1"/>
    <property type="molecule type" value="Genomic_DNA"/>
</dbReference>
<dbReference type="InterPro" id="IPR005225">
    <property type="entry name" value="Small_GTP-bd"/>
</dbReference>
<proteinExistence type="predicted"/>
<keyword evidence="2" id="KW-0648">Protein biosynthesis</keyword>
<dbReference type="AlphaFoldDB" id="A0A7J6RJD3"/>